<evidence type="ECO:0000259" key="1">
    <source>
        <dbReference type="PROSITE" id="PS50404"/>
    </source>
</evidence>
<dbReference type="InterPro" id="IPR011767">
    <property type="entry name" value="GLR_AS"/>
</dbReference>
<organism evidence="3 4">
    <name type="scientific">Strigomonas culicis</name>
    <dbReference type="NCBI Taxonomy" id="28005"/>
    <lineage>
        <taxon>Eukaryota</taxon>
        <taxon>Discoba</taxon>
        <taxon>Euglenozoa</taxon>
        <taxon>Kinetoplastea</taxon>
        <taxon>Metakinetoplastina</taxon>
        <taxon>Trypanosomatida</taxon>
        <taxon>Trypanosomatidae</taxon>
        <taxon>Strigomonadinae</taxon>
        <taxon>Strigomonas</taxon>
    </lineage>
</organism>
<dbReference type="InterPro" id="IPR040079">
    <property type="entry name" value="Glutathione_S-Trfase"/>
</dbReference>
<comment type="caution">
    <text evidence="3">The sequence shown here is derived from an EMBL/GenBank/DDBJ whole genome shotgun (WGS) entry which is preliminary data.</text>
</comment>
<protein>
    <submittedName>
        <fullName evidence="3">Thiol-dependent reductase 1</fullName>
    </submittedName>
</protein>
<dbReference type="Pfam" id="PF13409">
    <property type="entry name" value="GST_N_2"/>
    <property type="match status" value="1"/>
</dbReference>
<dbReference type="Proteomes" id="UP000015354">
    <property type="component" value="Unassembled WGS sequence"/>
</dbReference>
<dbReference type="InterPro" id="IPR036282">
    <property type="entry name" value="Glutathione-S-Trfase_C_sf"/>
</dbReference>
<dbReference type="InterPro" id="IPR004045">
    <property type="entry name" value="Glutathione_S-Trfase_N"/>
</dbReference>
<dbReference type="PANTHER" id="PTHR43968">
    <property type="match status" value="1"/>
</dbReference>
<evidence type="ECO:0000259" key="2">
    <source>
        <dbReference type="PROSITE" id="PS50405"/>
    </source>
</evidence>
<dbReference type="SFLD" id="SFLDG00358">
    <property type="entry name" value="Main_(cytGST)"/>
    <property type="match status" value="1"/>
</dbReference>
<feature type="domain" description="GST N-terminal" evidence="1">
    <location>
        <begin position="1"/>
        <end position="82"/>
    </location>
</feature>
<dbReference type="PROSITE" id="PS50404">
    <property type="entry name" value="GST_NTER"/>
    <property type="match status" value="2"/>
</dbReference>
<dbReference type="PROSITE" id="PS00195">
    <property type="entry name" value="GLUTAREDOXIN_1"/>
    <property type="match status" value="1"/>
</dbReference>
<dbReference type="PANTHER" id="PTHR43968:SF6">
    <property type="entry name" value="GLUTATHIONE S-TRANSFERASE OMEGA"/>
    <property type="match status" value="1"/>
</dbReference>
<dbReference type="InterPro" id="IPR050983">
    <property type="entry name" value="GST_Omega/HSP26"/>
</dbReference>
<sequence length="445" mass="50146">MYKLFAADACPYCHRAFIVAAEKKIAYEKVQIPLGDAMPDWYKKLNPNESVPTLTLGEDNKKVFFESNLIAQYLDSVGSPSGSLMGATPYQRHRIDFFLGEVGDLIGAFYGVLRDPFNPEKRKNLDDNIQYLEGIIGDTQKKGPFYLDDAFSMADVALLPFLIRMKPVLSYYTGYDIFAKAPRMRALWEAGKARPSVAADTSSPEEYIGFYLKFVPKSLPIHESKGKPVLYGSKFCPFVDRARLACALKKYEVFYIEVPLHPEAEWLKYVNPRETVPVLVTPQGEFVHESQLVAHYVDSITDTGRPLLPLGDAEAEYKVRYFITNVGYFVGSLHGYMDDTDSKEAKQELVWAAGQLERLLAEEPFGPGPFLGGQQMNAGDVALLPMLVRARHYAPERTAGFDVLADFPRLRQLLEAGQATSEAKSVFLDKATYLAEWERKMKQKH</sequence>
<dbReference type="InterPro" id="IPR010987">
    <property type="entry name" value="Glutathione-S-Trfase_C-like"/>
</dbReference>
<feature type="domain" description="GST C-terminal" evidence="2">
    <location>
        <begin position="88"/>
        <end position="219"/>
    </location>
</feature>
<dbReference type="EMBL" id="ATMH01002502">
    <property type="protein sequence ID" value="EPY33073.1"/>
    <property type="molecule type" value="Genomic_DNA"/>
</dbReference>
<dbReference type="Gene3D" id="3.40.30.10">
    <property type="entry name" value="Glutaredoxin"/>
    <property type="match status" value="2"/>
</dbReference>
<dbReference type="PROSITE" id="PS50405">
    <property type="entry name" value="GST_CTER"/>
    <property type="match status" value="1"/>
</dbReference>
<dbReference type="InterPro" id="IPR041695">
    <property type="entry name" value="GST_C_5"/>
</dbReference>
<dbReference type="GO" id="GO:0005737">
    <property type="term" value="C:cytoplasm"/>
    <property type="evidence" value="ECO:0007669"/>
    <property type="project" value="TreeGrafter"/>
</dbReference>
<dbReference type="OrthoDB" id="202840at2759"/>
<dbReference type="SFLD" id="SFLDS00019">
    <property type="entry name" value="Glutathione_Transferase_(cytos"/>
    <property type="match status" value="1"/>
</dbReference>
<dbReference type="Pfam" id="PF13417">
    <property type="entry name" value="GST_N_3"/>
    <property type="match status" value="1"/>
</dbReference>
<dbReference type="CDD" id="cd00570">
    <property type="entry name" value="GST_N_family"/>
    <property type="match status" value="1"/>
</dbReference>
<reference evidence="3 4" key="1">
    <citation type="journal article" date="2013" name="PLoS ONE">
        <title>Predicting the Proteins of Angomonas deanei, Strigomonas culicis and Their Respective Endosymbionts Reveals New Aspects of the Trypanosomatidae Family.</title>
        <authorList>
            <person name="Motta M.C."/>
            <person name="Martins A.C."/>
            <person name="de Souza S.S."/>
            <person name="Catta-Preta C.M."/>
            <person name="Silva R."/>
            <person name="Klein C.C."/>
            <person name="de Almeida L.G."/>
            <person name="de Lima Cunha O."/>
            <person name="Ciapina L.P."/>
            <person name="Brocchi M."/>
            <person name="Colabardini A.C."/>
            <person name="de Araujo Lima B."/>
            <person name="Machado C.R."/>
            <person name="de Almeida Soares C.M."/>
            <person name="Probst C.M."/>
            <person name="de Menezes C.B."/>
            <person name="Thompson C.E."/>
            <person name="Bartholomeu D.C."/>
            <person name="Gradia D.F."/>
            <person name="Pavoni D.P."/>
            <person name="Grisard E.C."/>
            <person name="Fantinatti-Garboggini F."/>
            <person name="Marchini F.K."/>
            <person name="Rodrigues-Luiz G.F."/>
            <person name="Wagner G."/>
            <person name="Goldman G.H."/>
            <person name="Fietto J.L."/>
            <person name="Elias M.C."/>
            <person name="Goldman M.H."/>
            <person name="Sagot M.F."/>
            <person name="Pereira M."/>
            <person name="Stoco P.H."/>
            <person name="de Mendonca-Neto R.P."/>
            <person name="Teixeira S.M."/>
            <person name="Maciel T.E."/>
            <person name="de Oliveira Mendes T.A."/>
            <person name="Urmenyi T.P."/>
            <person name="de Souza W."/>
            <person name="Schenkman S."/>
            <person name="de Vasconcelos A.T."/>
        </authorList>
    </citation>
    <scope>NUCLEOTIDE SEQUENCE [LARGE SCALE GENOMIC DNA]</scope>
</reference>
<dbReference type="SUPFAM" id="SSF52833">
    <property type="entry name" value="Thioredoxin-like"/>
    <property type="match status" value="2"/>
</dbReference>
<dbReference type="Pfam" id="PF16865">
    <property type="entry name" value="GST_C_5"/>
    <property type="match status" value="2"/>
</dbReference>
<feature type="domain" description="GST N-terminal" evidence="1">
    <location>
        <begin position="226"/>
        <end position="305"/>
    </location>
</feature>
<dbReference type="InterPro" id="IPR036249">
    <property type="entry name" value="Thioredoxin-like_sf"/>
</dbReference>
<evidence type="ECO:0000313" key="4">
    <source>
        <dbReference type="Proteomes" id="UP000015354"/>
    </source>
</evidence>
<keyword evidence="4" id="KW-1185">Reference proteome</keyword>
<dbReference type="Gene3D" id="1.20.1050.10">
    <property type="match status" value="2"/>
</dbReference>
<dbReference type="CDD" id="cd00299">
    <property type="entry name" value="GST_C_family"/>
    <property type="match status" value="2"/>
</dbReference>
<dbReference type="SUPFAM" id="SSF47616">
    <property type="entry name" value="GST C-terminal domain-like"/>
    <property type="match status" value="2"/>
</dbReference>
<evidence type="ECO:0000313" key="3">
    <source>
        <dbReference type="EMBL" id="EPY33073.1"/>
    </source>
</evidence>
<dbReference type="AlphaFoldDB" id="S9UW10"/>
<proteinExistence type="predicted"/>
<name>S9UW10_9TRYP</name>
<gene>
    <name evidence="3" type="ORF">STCU_02502</name>
</gene>
<accession>S9UW10</accession>